<keyword evidence="1" id="KW-0378">Hydrolase</keyword>
<dbReference type="Pfam" id="PF13581">
    <property type="entry name" value="HATPase_c_2"/>
    <property type="match status" value="1"/>
</dbReference>
<dbReference type="InterPro" id="IPR029016">
    <property type="entry name" value="GAF-like_dom_sf"/>
</dbReference>
<sequence>MDSPSSAACPDGPAGRATTSRDRAIAAALRRLNHHVDFTTCTAYLLTEDDRALVAAMMVDTTMSFTVPSGIAADDSNFSAARAHQSGRVVLFENSELRELTRRVPALFLTNPYPMMVASAPVRTDRHRFGAVTMRWVPPRPVADETLDYLRVVAEDLAVELQDLAQQGVSMKAPDLPLFISALPHGNAPVERSGGAQSPTAPVPTSSMFLYQLQRLAAELTAAVHIRDVLAAAESQVVRPFGGRAVMLCLAQQGRLHVIGASGFSREAVHRVEGTLLSRHTPETDTIRSLEIRSFRSAEELRDAYPDGDPDPEVQARAYLPLVSNGRAMGCCVLEFPEPARPIAPEELAVLAIMLEQVGQSLERARSYEIEHALTQTLQRSLLPRSLPHLTEAVATARYLPATEGAEVGGDWYDIVPLPGGGIGLVIGDVEGHSLEAVAVMGQLRSGVRAYATEGHDPATVLERSNRLLSGLDTDLYATCCCVWLDLSTGTAATATAGHPSPLLVGAGGRSITGPLPVGPPLGVDPLARYEQSDAQLEPGSVLALFTDGLLDARLLGSDAAMAKLGRVLADHSGDNLEVLADRIVADRREWRVLADDAALLLVRYEGAHPQGHRRTARMSVQRHHLQAVAQVRVFLRDLLRQWGRAQLQETLELVTTEVVTNALIHADSEVELRLREYPDRIRVEVRDSDPHPPVPTAIVAEEETNQEAESGRGLLIVDALAGDWGSSPAGRGKTTWFEIALRAE</sequence>
<dbReference type="PANTHER" id="PTHR43156:SF2">
    <property type="entry name" value="STAGE II SPORULATION PROTEIN E"/>
    <property type="match status" value="1"/>
</dbReference>
<dbReference type="Proteomes" id="UP001589710">
    <property type="component" value="Unassembled WGS sequence"/>
</dbReference>
<dbReference type="SUPFAM" id="SSF55781">
    <property type="entry name" value="GAF domain-like"/>
    <property type="match status" value="2"/>
</dbReference>
<dbReference type="Gene3D" id="3.60.40.10">
    <property type="entry name" value="PPM-type phosphatase domain"/>
    <property type="match status" value="1"/>
</dbReference>
<dbReference type="PANTHER" id="PTHR43156">
    <property type="entry name" value="STAGE II SPORULATION PROTEIN E-RELATED"/>
    <property type="match status" value="1"/>
</dbReference>
<evidence type="ECO:0000313" key="4">
    <source>
        <dbReference type="EMBL" id="MFB9575629.1"/>
    </source>
</evidence>
<organism evidence="4 5">
    <name type="scientific">Streptomyces yanii</name>
    <dbReference type="NCBI Taxonomy" id="78510"/>
    <lineage>
        <taxon>Bacteria</taxon>
        <taxon>Bacillati</taxon>
        <taxon>Actinomycetota</taxon>
        <taxon>Actinomycetes</taxon>
        <taxon>Kitasatosporales</taxon>
        <taxon>Streptomycetaceae</taxon>
        <taxon>Streptomyces</taxon>
    </lineage>
</organism>
<protein>
    <submittedName>
        <fullName evidence="4">SpoIIE family protein phosphatase</fullName>
    </submittedName>
</protein>
<evidence type="ECO:0000256" key="1">
    <source>
        <dbReference type="ARBA" id="ARBA00022801"/>
    </source>
</evidence>
<gene>
    <name evidence="4" type="ORF">ACFFTL_25960</name>
</gene>
<dbReference type="InterPro" id="IPR036457">
    <property type="entry name" value="PPM-type-like_dom_sf"/>
</dbReference>
<evidence type="ECO:0000256" key="2">
    <source>
        <dbReference type="SAM" id="MobiDB-lite"/>
    </source>
</evidence>
<feature type="domain" description="PPM-type phosphatase" evidence="3">
    <location>
        <begin position="389"/>
        <end position="605"/>
    </location>
</feature>
<dbReference type="CDD" id="cd16936">
    <property type="entry name" value="HATPase_RsbW-like"/>
    <property type="match status" value="1"/>
</dbReference>
<evidence type="ECO:0000259" key="3">
    <source>
        <dbReference type="SMART" id="SM00331"/>
    </source>
</evidence>
<dbReference type="Gene3D" id="3.30.450.40">
    <property type="match status" value="2"/>
</dbReference>
<dbReference type="RefSeq" id="WP_345514168.1">
    <property type="nucleotide sequence ID" value="NZ_BAAAXD010000027.1"/>
</dbReference>
<dbReference type="EMBL" id="JBHMCG010000115">
    <property type="protein sequence ID" value="MFB9575629.1"/>
    <property type="molecule type" value="Genomic_DNA"/>
</dbReference>
<dbReference type="InterPro" id="IPR001932">
    <property type="entry name" value="PPM-type_phosphatase-like_dom"/>
</dbReference>
<dbReference type="Pfam" id="PF07228">
    <property type="entry name" value="SpoIIE"/>
    <property type="match status" value="1"/>
</dbReference>
<feature type="region of interest" description="Disordered" evidence="2">
    <location>
        <begin position="1"/>
        <end position="20"/>
    </location>
</feature>
<proteinExistence type="predicted"/>
<dbReference type="InterPro" id="IPR036890">
    <property type="entry name" value="HATPase_C_sf"/>
</dbReference>
<accession>A0ABV5RCP3</accession>
<evidence type="ECO:0000313" key="5">
    <source>
        <dbReference type="Proteomes" id="UP001589710"/>
    </source>
</evidence>
<dbReference type="SUPFAM" id="SSF81606">
    <property type="entry name" value="PP2C-like"/>
    <property type="match status" value="1"/>
</dbReference>
<keyword evidence="5" id="KW-1185">Reference proteome</keyword>
<name>A0ABV5RCP3_9ACTN</name>
<dbReference type="Gene3D" id="3.30.565.10">
    <property type="entry name" value="Histidine kinase-like ATPase, C-terminal domain"/>
    <property type="match status" value="1"/>
</dbReference>
<dbReference type="SMART" id="SM00331">
    <property type="entry name" value="PP2C_SIG"/>
    <property type="match status" value="1"/>
</dbReference>
<dbReference type="SUPFAM" id="SSF55874">
    <property type="entry name" value="ATPase domain of HSP90 chaperone/DNA topoisomerase II/histidine kinase"/>
    <property type="match status" value="1"/>
</dbReference>
<dbReference type="InterPro" id="IPR003594">
    <property type="entry name" value="HATPase_dom"/>
</dbReference>
<comment type="caution">
    <text evidence="4">The sequence shown here is derived from an EMBL/GenBank/DDBJ whole genome shotgun (WGS) entry which is preliminary data.</text>
</comment>
<reference evidence="4 5" key="1">
    <citation type="submission" date="2024-09" db="EMBL/GenBank/DDBJ databases">
        <authorList>
            <person name="Sun Q."/>
            <person name="Mori K."/>
        </authorList>
    </citation>
    <scope>NUCLEOTIDE SEQUENCE [LARGE SCALE GENOMIC DNA]</scope>
    <source>
        <strain evidence="4 5">JCM 3331</strain>
    </source>
</reference>
<dbReference type="InterPro" id="IPR052016">
    <property type="entry name" value="Bact_Sigma-Reg"/>
</dbReference>